<name>W7MGF9_GIBM7</name>
<dbReference type="EMBL" id="CM000582">
    <property type="protein sequence ID" value="EWG49961.1"/>
    <property type="molecule type" value="Genomic_DNA"/>
</dbReference>
<dbReference type="RefSeq" id="XP_018756152.1">
    <property type="nucleotide sequence ID" value="XM_018898297.1"/>
</dbReference>
<dbReference type="STRING" id="334819.W7MGF9"/>
<dbReference type="Proteomes" id="UP000009096">
    <property type="component" value="Chromosome 5"/>
</dbReference>
<dbReference type="VEuPathDB" id="FungiDB:FVEG_09307"/>
<dbReference type="AlphaFoldDB" id="W7MGF9"/>
<dbReference type="OrthoDB" id="4367324at2759"/>
<evidence type="ECO:0000313" key="1">
    <source>
        <dbReference type="EMBL" id="EWG49961.1"/>
    </source>
</evidence>
<dbReference type="KEGG" id="fvr:FVEG_09307"/>
<gene>
    <name evidence="1" type="ORF">FVEG_09307</name>
</gene>
<accession>W7MGF9</accession>
<reference evidence="1 2" key="1">
    <citation type="journal article" date="2010" name="Nature">
        <title>Comparative genomics reveals mobile pathogenicity chromosomes in Fusarium.</title>
        <authorList>
            <person name="Ma L.J."/>
            <person name="van der Does H.C."/>
            <person name="Borkovich K.A."/>
            <person name="Coleman J.J."/>
            <person name="Daboussi M.J."/>
            <person name="Di Pietro A."/>
            <person name="Dufresne M."/>
            <person name="Freitag M."/>
            <person name="Grabherr M."/>
            <person name="Henrissat B."/>
            <person name="Houterman P.M."/>
            <person name="Kang S."/>
            <person name="Shim W.B."/>
            <person name="Woloshuk C."/>
            <person name="Xie X."/>
            <person name="Xu J.R."/>
            <person name="Antoniw J."/>
            <person name="Baker S.E."/>
            <person name="Bluhm B.H."/>
            <person name="Breakspear A."/>
            <person name="Brown D.W."/>
            <person name="Butchko R.A."/>
            <person name="Chapman S."/>
            <person name="Coulson R."/>
            <person name="Coutinho P.M."/>
            <person name="Danchin E.G."/>
            <person name="Diener A."/>
            <person name="Gale L.R."/>
            <person name="Gardiner D.M."/>
            <person name="Goff S."/>
            <person name="Hammond-Kosack K.E."/>
            <person name="Hilburn K."/>
            <person name="Hua-Van A."/>
            <person name="Jonkers W."/>
            <person name="Kazan K."/>
            <person name="Kodira C.D."/>
            <person name="Koehrsen M."/>
            <person name="Kumar L."/>
            <person name="Lee Y.H."/>
            <person name="Li L."/>
            <person name="Manners J.M."/>
            <person name="Miranda-Saavedra D."/>
            <person name="Mukherjee M."/>
            <person name="Park G."/>
            <person name="Park J."/>
            <person name="Park S.Y."/>
            <person name="Proctor R.H."/>
            <person name="Regev A."/>
            <person name="Ruiz-Roldan M.C."/>
            <person name="Sain D."/>
            <person name="Sakthikumar S."/>
            <person name="Sykes S."/>
            <person name="Schwartz D.C."/>
            <person name="Turgeon B.G."/>
            <person name="Wapinski I."/>
            <person name="Yoder O."/>
            <person name="Young S."/>
            <person name="Zeng Q."/>
            <person name="Zhou S."/>
            <person name="Galagan J."/>
            <person name="Cuomo C.A."/>
            <person name="Kistler H.C."/>
            <person name="Rep M."/>
        </authorList>
    </citation>
    <scope>NUCLEOTIDE SEQUENCE [LARGE SCALE GENOMIC DNA]</scope>
    <source>
        <strain evidence="2">M3125 / FGSC 7600</strain>
    </source>
</reference>
<sequence>MVIPPFSVPQTWATQSVHDSLTSNNPTLDVTVNPGNPVQTNAAVVAGAQIARWHDFNADCLGQAYGDILNDYPVPSVVGHPGPHTVNGLNRFKQVVIDNLLPSLAHPIQTGATVLGARLGAGLPKVLFKKDTVVDWPRRSGLSLVSDDGTHFLVGCVLMGSQWNSAHLENARVREDVVHLPLRRVAAYCLSTDTRYGFVLTTREIVVVRVSGTAHDCGQPCRIEWQAVPWDASGPGTLTVNLALWYISMMSLSPAHHALCPPGAAPSLSLWLRYHDPAGLTAYKHHLSLRQAFCPPEGAHVKDAVTLGL</sequence>
<dbReference type="EMBL" id="DS022253">
    <property type="protein sequence ID" value="EWG49961.1"/>
    <property type="molecule type" value="Genomic_DNA"/>
</dbReference>
<organism evidence="1 2">
    <name type="scientific">Gibberella moniliformis (strain M3125 / FGSC 7600)</name>
    <name type="common">Maize ear and stalk rot fungus</name>
    <name type="synonym">Fusarium verticillioides</name>
    <dbReference type="NCBI Taxonomy" id="334819"/>
    <lineage>
        <taxon>Eukaryota</taxon>
        <taxon>Fungi</taxon>
        <taxon>Dikarya</taxon>
        <taxon>Ascomycota</taxon>
        <taxon>Pezizomycotina</taxon>
        <taxon>Sordariomycetes</taxon>
        <taxon>Hypocreomycetidae</taxon>
        <taxon>Hypocreales</taxon>
        <taxon>Nectriaceae</taxon>
        <taxon>Fusarium</taxon>
        <taxon>Fusarium fujikuroi species complex</taxon>
    </lineage>
</organism>
<protein>
    <submittedName>
        <fullName evidence="1">Uncharacterized protein</fullName>
    </submittedName>
</protein>
<proteinExistence type="predicted"/>
<evidence type="ECO:0000313" key="2">
    <source>
        <dbReference type="Proteomes" id="UP000009096"/>
    </source>
</evidence>
<dbReference type="GeneID" id="30066973"/>
<keyword evidence="2" id="KW-1185">Reference proteome</keyword>
<dbReference type="eggNOG" id="ENOG502SUYN">
    <property type="taxonomic scope" value="Eukaryota"/>
</dbReference>